<sequence>MSTLIFNEVQFLADIIDDIATLPIKYPFDYVMPETKVPALPKQSQPFELKEFKPEAQEQEKAINSTDTVTFTIKALKGGVTHSVTLPFHASVVQLKKEIAPKFDIEPEYQRLVISGKALSNEKSIADYPIKEKSIVHLLKLSTPVPLPADNNNDTKEKEHHHTEKSPEEIKAERKTHFLTDLQKLVDKHYKNGEEAKLVFDKLAECINSL</sequence>
<feature type="compositionally biased region" description="Basic and acidic residues" evidence="1">
    <location>
        <begin position="153"/>
        <end position="172"/>
    </location>
</feature>
<evidence type="ECO:0000313" key="4">
    <source>
        <dbReference type="Proteomes" id="UP000193944"/>
    </source>
</evidence>
<dbReference type="OrthoDB" id="428577at2759"/>
<dbReference type="Gene3D" id="3.10.20.90">
    <property type="entry name" value="Phosphatidylinositol 3-kinase Catalytic Subunit, Chain A, domain 1"/>
    <property type="match status" value="1"/>
</dbReference>
<dbReference type="Pfam" id="PF00240">
    <property type="entry name" value="ubiquitin"/>
    <property type="match status" value="1"/>
</dbReference>
<gene>
    <name evidence="3" type="ORF">BCR32DRAFT_292798</name>
</gene>
<dbReference type="GO" id="GO:0005829">
    <property type="term" value="C:cytosol"/>
    <property type="evidence" value="ECO:0007669"/>
    <property type="project" value="TreeGrafter"/>
</dbReference>
<reference evidence="3 4" key="2">
    <citation type="submission" date="2016-08" db="EMBL/GenBank/DDBJ databases">
        <title>Pervasive Adenine N6-methylation of Active Genes in Fungi.</title>
        <authorList>
            <consortium name="DOE Joint Genome Institute"/>
            <person name="Mondo S.J."/>
            <person name="Dannebaum R.O."/>
            <person name="Kuo R.C."/>
            <person name="Labutti K."/>
            <person name="Haridas S."/>
            <person name="Kuo A."/>
            <person name="Salamov A."/>
            <person name="Ahrendt S.R."/>
            <person name="Lipzen A."/>
            <person name="Sullivan W."/>
            <person name="Andreopoulos W.B."/>
            <person name="Clum A."/>
            <person name="Lindquist E."/>
            <person name="Daum C."/>
            <person name="Ramamoorthy G.K."/>
            <person name="Gryganskyi A."/>
            <person name="Culley D."/>
            <person name="Magnuson J.K."/>
            <person name="James T.Y."/>
            <person name="O'Malley M.A."/>
            <person name="Stajich J.E."/>
            <person name="Spatafora J.W."/>
            <person name="Visel A."/>
            <person name="Grigoriev I.V."/>
        </authorList>
    </citation>
    <scope>NUCLEOTIDE SEQUENCE [LARGE SCALE GENOMIC DNA]</scope>
    <source>
        <strain evidence="3 4">S4</strain>
    </source>
</reference>
<dbReference type="Proteomes" id="UP000193944">
    <property type="component" value="Unassembled WGS sequence"/>
</dbReference>
<dbReference type="InterPro" id="IPR000626">
    <property type="entry name" value="Ubiquitin-like_dom"/>
</dbReference>
<comment type="caution">
    <text evidence="3">The sequence shown here is derived from an EMBL/GenBank/DDBJ whole genome shotgun (WGS) entry which is preliminary data.</text>
</comment>
<dbReference type="EMBL" id="MCFG01000100">
    <property type="protein sequence ID" value="ORX82227.1"/>
    <property type="molecule type" value="Genomic_DNA"/>
</dbReference>
<feature type="region of interest" description="Disordered" evidence="1">
    <location>
        <begin position="146"/>
        <end position="172"/>
    </location>
</feature>
<name>A0A1Y1X908_9FUNG</name>
<protein>
    <recommendedName>
        <fullName evidence="2">Ubiquitin-like domain-containing protein</fullName>
    </recommendedName>
</protein>
<dbReference type="AlphaFoldDB" id="A0A1Y1X908"/>
<dbReference type="SMART" id="SM00213">
    <property type="entry name" value="UBQ"/>
    <property type="match status" value="1"/>
</dbReference>
<dbReference type="PROSITE" id="PS50053">
    <property type="entry name" value="UBIQUITIN_2"/>
    <property type="match status" value="1"/>
</dbReference>
<evidence type="ECO:0000259" key="2">
    <source>
        <dbReference type="PROSITE" id="PS50053"/>
    </source>
</evidence>
<keyword evidence="4" id="KW-1185">Reference proteome</keyword>
<dbReference type="PANTHER" id="PTHR10677:SF3">
    <property type="entry name" value="FI07626P-RELATED"/>
    <property type="match status" value="1"/>
</dbReference>
<reference evidence="3 4" key="1">
    <citation type="submission" date="2016-08" db="EMBL/GenBank/DDBJ databases">
        <title>A Parts List for Fungal Cellulosomes Revealed by Comparative Genomics.</title>
        <authorList>
            <consortium name="DOE Joint Genome Institute"/>
            <person name="Haitjema C.H."/>
            <person name="Gilmore S.P."/>
            <person name="Henske J.K."/>
            <person name="Solomon K.V."/>
            <person name="De Groot R."/>
            <person name="Kuo A."/>
            <person name="Mondo S.J."/>
            <person name="Salamov A.A."/>
            <person name="Labutti K."/>
            <person name="Zhao Z."/>
            <person name="Chiniquy J."/>
            <person name="Barry K."/>
            <person name="Brewer H.M."/>
            <person name="Purvine S.O."/>
            <person name="Wright A.T."/>
            <person name="Boxma B."/>
            <person name="Van Alen T."/>
            <person name="Hackstein J.H."/>
            <person name="Baker S.E."/>
            <person name="Grigoriev I.V."/>
            <person name="O'Malley M.A."/>
        </authorList>
    </citation>
    <scope>NUCLEOTIDE SEQUENCE [LARGE SCALE GENOMIC DNA]</scope>
    <source>
        <strain evidence="3 4">S4</strain>
    </source>
</reference>
<accession>A0A1Y1X908</accession>
<dbReference type="InterPro" id="IPR015496">
    <property type="entry name" value="Ubiquilin"/>
</dbReference>
<organism evidence="3 4">
    <name type="scientific">Anaeromyces robustus</name>
    <dbReference type="NCBI Taxonomy" id="1754192"/>
    <lineage>
        <taxon>Eukaryota</taxon>
        <taxon>Fungi</taxon>
        <taxon>Fungi incertae sedis</taxon>
        <taxon>Chytridiomycota</taxon>
        <taxon>Chytridiomycota incertae sedis</taxon>
        <taxon>Neocallimastigomycetes</taxon>
        <taxon>Neocallimastigales</taxon>
        <taxon>Neocallimastigaceae</taxon>
        <taxon>Anaeromyces</taxon>
    </lineage>
</organism>
<dbReference type="CDD" id="cd17039">
    <property type="entry name" value="Ubl_ubiquitin_like"/>
    <property type="match status" value="1"/>
</dbReference>
<dbReference type="STRING" id="1754192.A0A1Y1X908"/>
<proteinExistence type="predicted"/>
<evidence type="ECO:0000256" key="1">
    <source>
        <dbReference type="SAM" id="MobiDB-lite"/>
    </source>
</evidence>
<feature type="domain" description="Ubiquitin-like" evidence="2">
    <location>
        <begin position="69"/>
        <end position="139"/>
    </location>
</feature>
<evidence type="ECO:0000313" key="3">
    <source>
        <dbReference type="EMBL" id="ORX82227.1"/>
    </source>
</evidence>
<dbReference type="InterPro" id="IPR029071">
    <property type="entry name" value="Ubiquitin-like_domsf"/>
</dbReference>
<dbReference type="PANTHER" id="PTHR10677">
    <property type="entry name" value="UBIQUILIN"/>
    <property type="match status" value="1"/>
</dbReference>
<dbReference type="GO" id="GO:0006511">
    <property type="term" value="P:ubiquitin-dependent protein catabolic process"/>
    <property type="evidence" value="ECO:0007669"/>
    <property type="project" value="TreeGrafter"/>
</dbReference>
<dbReference type="GO" id="GO:0031593">
    <property type="term" value="F:polyubiquitin modification-dependent protein binding"/>
    <property type="evidence" value="ECO:0007669"/>
    <property type="project" value="TreeGrafter"/>
</dbReference>
<dbReference type="SUPFAM" id="SSF54236">
    <property type="entry name" value="Ubiquitin-like"/>
    <property type="match status" value="1"/>
</dbReference>